<protein>
    <submittedName>
        <fullName evidence="6">Uncharacterized protein</fullName>
    </submittedName>
</protein>
<evidence type="ECO:0000256" key="3">
    <source>
        <dbReference type="ARBA" id="ARBA00022692"/>
    </source>
</evidence>
<evidence type="ECO:0000256" key="1">
    <source>
        <dbReference type="ARBA" id="ARBA00004167"/>
    </source>
</evidence>
<gene>
    <name evidence="6" type="ORF">FS320_31170</name>
</gene>
<dbReference type="SUPFAM" id="SSF140478">
    <property type="entry name" value="LemA-like"/>
    <property type="match status" value="1"/>
</dbReference>
<evidence type="ECO:0000313" key="6">
    <source>
        <dbReference type="EMBL" id="MPR29434.1"/>
    </source>
</evidence>
<name>A0A5N7MTL5_9HYPH</name>
<keyword evidence="3" id="KW-0812">Transmembrane</keyword>
<proteinExistence type="inferred from homology"/>
<dbReference type="PANTHER" id="PTHR34478:SF2">
    <property type="entry name" value="MEMBRANE PROTEIN"/>
    <property type="match status" value="1"/>
</dbReference>
<sequence length="159" mass="17743">MDWKLPVIKRLVLVGVISLIGLLQADCDSAVRLSCERARLAWGQVLSLNLARSHQVESLVESMRERLPAERELLDEVAAARDGVHAAMADGGSIADGQRFRACERAELRLSAASARLYEMIKRYPRVTTDSRLMGQLRALQQLEDRIVVARSDFNSAVR</sequence>
<evidence type="ECO:0000313" key="7">
    <source>
        <dbReference type="Proteomes" id="UP000403266"/>
    </source>
</evidence>
<dbReference type="InterPro" id="IPR023353">
    <property type="entry name" value="LemA-like_dom_sf"/>
</dbReference>
<organism evidence="6 7">
    <name type="scientific">Microvirga tunisiensis</name>
    <dbReference type="NCBI Taxonomy" id="2108360"/>
    <lineage>
        <taxon>Bacteria</taxon>
        <taxon>Pseudomonadati</taxon>
        <taxon>Pseudomonadota</taxon>
        <taxon>Alphaproteobacteria</taxon>
        <taxon>Hyphomicrobiales</taxon>
        <taxon>Methylobacteriaceae</taxon>
        <taxon>Microvirga</taxon>
    </lineage>
</organism>
<reference evidence="6 7" key="1">
    <citation type="journal article" date="2019" name="Syst. Appl. Microbiol.">
        <title>Microvirga tunisiensis sp. nov., a root nodule symbiotic bacterium isolated from Lupinus micranthus and L. luteus grown in Northern Tunisia.</title>
        <authorList>
            <person name="Msaddak A."/>
            <person name="Rejili M."/>
            <person name="Duran D."/>
            <person name="Mars M."/>
            <person name="Palacios J.M."/>
            <person name="Ruiz-Argueso T."/>
            <person name="Rey L."/>
            <person name="Imperial J."/>
        </authorList>
    </citation>
    <scope>NUCLEOTIDE SEQUENCE [LARGE SCALE GENOMIC DNA]</scope>
    <source>
        <strain evidence="6 7">Lmie10</strain>
    </source>
</reference>
<dbReference type="Gene3D" id="1.20.1440.20">
    <property type="entry name" value="LemA-like domain"/>
    <property type="match status" value="1"/>
</dbReference>
<dbReference type="AlphaFoldDB" id="A0A5N7MTL5"/>
<comment type="subcellular location">
    <subcellularLocation>
        <location evidence="1">Membrane</location>
        <topology evidence="1">Single-pass membrane protein</topology>
    </subcellularLocation>
</comment>
<comment type="similarity">
    <text evidence="2">Belongs to the LemA family.</text>
</comment>
<keyword evidence="4" id="KW-1133">Transmembrane helix</keyword>
<keyword evidence="5" id="KW-0472">Membrane</keyword>
<evidence type="ECO:0000256" key="5">
    <source>
        <dbReference type="ARBA" id="ARBA00023136"/>
    </source>
</evidence>
<evidence type="ECO:0000256" key="2">
    <source>
        <dbReference type="ARBA" id="ARBA00008854"/>
    </source>
</evidence>
<dbReference type="PANTHER" id="PTHR34478">
    <property type="entry name" value="PROTEIN LEMA"/>
    <property type="match status" value="1"/>
</dbReference>
<dbReference type="InterPro" id="IPR007156">
    <property type="entry name" value="MamQ_LemA"/>
</dbReference>
<dbReference type="EMBL" id="VOSK01000230">
    <property type="protein sequence ID" value="MPR29434.1"/>
    <property type="molecule type" value="Genomic_DNA"/>
</dbReference>
<accession>A0A5N7MTL5</accession>
<keyword evidence="7" id="KW-1185">Reference proteome</keyword>
<dbReference type="Proteomes" id="UP000403266">
    <property type="component" value="Unassembled WGS sequence"/>
</dbReference>
<evidence type="ECO:0000256" key="4">
    <source>
        <dbReference type="ARBA" id="ARBA00022989"/>
    </source>
</evidence>
<dbReference type="GO" id="GO:0016020">
    <property type="term" value="C:membrane"/>
    <property type="evidence" value="ECO:0007669"/>
    <property type="project" value="UniProtKB-SubCell"/>
</dbReference>
<dbReference type="Pfam" id="PF04011">
    <property type="entry name" value="LemA"/>
    <property type="match status" value="1"/>
</dbReference>
<comment type="caution">
    <text evidence="6">The sequence shown here is derived from an EMBL/GenBank/DDBJ whole genome shotgun (WGS) entry which is preliminary data.</text>
</comment>